<reference evidence="3 4" key="1">
    <citation type="submission" date="2011-03" db="EMBL/GenBank/DDBJ databases">
        <title>The complete genome of Archaeoglobus veneficus SNP6.</title>
        <authorList>
            <consortium name="US DOE Joint Genome Institute (JGI-PGF)"/>
            <person name="Lucas S."/>
            <person name="Copeland A."/>
            <person name="Lapidus A."/>
            <person name="Bruce D."/>
            <person name="Goodwin L."/>
            <person name="Pitluck S."/>
            <person name="Kyrpides N."/>
            <person name="Mavromatis K."/>
            <person name="Pagani I."/>
            <person name="Ivanova N."/>
            <person name="Mikhailova N."/>
            <person name="Lu M."/>
            <person name="Detter J.C."/>
            <person name="Tapia R."/>
            <person name="Han C."/>
            <person name="Land M."/>
            <person name="Hauser L."/>
            <person name="Markowitz V."/>
            <person name="Cheng J.-F."/>
            <person name="Hugenholtz P."/>
            <person name="Woyke T."/>
            <person name="Wu D."/>
            <person name="Spring S."/>
            <person name="Brambilla E."/>
            <person name="Klenk H.-P."/>
            <person name="Eisen J.A."/>
        </authorList>
    </citation>
    <scope>NUCLEOTIDE SEQUENCE [LARGE SCALE GENOMIC DNA]</scope>
    <source>
        <strain>SNP6</strain>
    </source>
</reference>
<dbReference type="Pfam" id="PF02926">
    <property type="entry name" value="THUMP"/>
    <property type="match status" value="1"/>
</dbReference>
<dbReference type="PANTHER" id="PTHR43209:SF1">
    <property type="entry name" value="TRNA SULFURTRANSFERASE"/>
    <property type="match status" value="1"/>
</dbReference>
<evidence type="ECO:0000313" key="4">
    <source>
        <dbReference type="Proteomes" id="UP000008136"/>
    </source>
</evidence>
<evidence type="ECO:0000259" key="2">
    <source>
        <dbReference type="PROSITE" id="PS51165"/>
    </source>
</evidence>
<keyword evidence="4" id="KW-1185">Reference proteome</keyword>
<dbReference type="STRING" id="693661.Arcve_1790"/>
<dbReference type="PROSITE" id="PS51165">
    <property type="entry name" value="THUMP"/>
    <property type="match status" value="1"/>
</dbReference>
<dbReference type="EMBL" id="CP002588">
    <property type="protein sequence ID" value="AEA47786.1"/>
    <property type="molecule type" value="Genomic_DNA"/>
</dbReference>
<dbReference type="HOGENOM" id="CLU_795999_0_0_2"/>
<keyword evidence="1" id="KW-0694">RNA-binding</keyword>
<dbReference type="GO" id="GO:0052837">
    <property type="term" value="P:thiazole biosynthetic process"/>
    <property type="evidence" value="ECO:0007669"/>
    <property type="project" value="TreeGrafter"/>
</dbReference>
<dbReference type="Proteomes" id="UP000008136">
    <property type="component" value="Chromosome"/>
</dbReference>
<dbReference type="InterPro" id="IPR025849">
    <property type="entry name" value="MJ0421-like_SPOUT_MTase"/>
</dbReference>
<dbReference type="InterPro" id="IPR004114">
    <property type="entry name" value="THUMP_dom"/>
</dbReference>
<dbReference type="KEGG" id="ave:Arcve_1790"/>
<dbReference type="AlphaFoldDB" id="F2KQY0"/>
<name>F2KQY0_ARCVS</name>
<dbReference type="InterPro" id="IPR029028">
    <property type="entry name" value="Alpha/beta_knot_MTases"/>
</dbReference>
<gene>
    <name evidence="3" type="ordered locus">Arcve_1790</name>
</gene>
<dbReference type="GO" id="GO:0005829">
    <property type="term" value="C:cytosol"/>
    <property type="evidence" value="ECO:0007669"/>
    <property type="project" value="TreeGrafter"/>
</dbReference>
<feature type="domain" description="THUMP" evidence="2">
    <location>
        <begin position="49"/>
        <end position="152"/>
    </location>
</feature>
<dbReference type="SUPFAM" id="SSF75217">
    <property type="entry name" value="alpha/beta knot"/>
    <property type="match status" value="1"/>
</dbReference>
<dbReference type="Pfam" id="PF14419">
    <property type="entry name" value="SPOUT_MTase_2"/>
    <property type="match status" value="1"/>
</dbReference>
<dbReference type="GO" id="GO:0002937">
    <property type="term" value="P:tRNA 4-thiouridine biosynthesis"/>
    <property type="evidence" value="ECO:0007669"/>
    <property type="project" value="TreeGrafter"/>
</dbReference>
<evidence type="ECO:0000256" key="1">
    <source>
        <dbReference type="PROSITE-ProRule" id="PRU00529"/>
    </source>
</evidence>
<dbReference type="eggNOG" id="arCOG00056">
    <property type="taxonomic scope" value="Archaea"/>
</dbReference>
<dbReference type="Gene3D" id="3.30.2130.30">
    <property type="match status" value="1"/>
</dbReference>
<sequence length="356" mass="39951">MIENSNTAMLLIKTLVGMEYIAASYIRERLDADIEVRPSGFLGLVIVHSDEIERISDIPEIETIIPISIECKADINEILKQAPKIAKLIGNAKTFAIKTKRRGTHDFTSADVNIRLGAEVKKLTGCDVDLISPEKTVYVEIIGDRALIGVTEGQVEHKKYTPDKVDSRKLLSKISIVQLPYLEKGAFELGERIGRAVQAFEIKELIIAPFGYANAYELEQFIKGVRKGQIARFEVQKRAYDRDVRKVPVLLQDLYQTARDKRKKRNLLIVTDPTGKQIKNVKDELGRKMFYADEIVVFVGSRVGIPKGVFKFADYVIDLAPYITFATEQAIPSALVALIAVFEEAFEDSGKKEETT</sequence>
<dbReference type="GO" id="GO:0003723">
    <property type="term" value="F:RNA binding"/>
    <property type="evidence" value="ECO:0007669"/>
    <property type="project" value="UniProtKB-UniRule"/>
</dbReference>
<evidence type="ECO:0000313" key="3">
    <source>
        <dbReference type="EMBL" id="AEA47786.1"/>
    </source>
</evidence>
<dbReference type="SMART" id="SM00981">
    <property type="entry name" value="THUMP"/>
    <property type="match status" value="1"/>
</dbReference>
<protein>
    <submittedName>
        <fullName evidence="3">THUMP domain-containing protein</fullName>
    </submittedName>
</protein>
<accession>F2KQY0</accession>
<organism evidence="3 4">
    <name type="scientific">Archaeoglobus veneficus (strain DSM 11195 / SNP6)</name>
    <dbReference type="NCBI Taxonomy" id="693661"/>
    <lineage>
        <taxon>Archaea</taxon>
        <taxon>Methanobacteriati</taxon>
        <taxon>Methanobacteriota</taxon>
        <taxon>Archaeoglobi</taxon>
        <taxon>Archaeoglobales</taxon>
        <taxon>Archaeoglobaceae</taxon>
        <taxon>Archaeoglobus</taxon>
    </lineage>
</organism>
<proteinExistence type="predicted"/>
<dbReference type="SUPFAM" id="SSF143437">
    <property type="entry name" value="THUMP domain-like"/>
    <property type="match status" value="1"/>
</dbReference>
<dbReference type="InterPro" id="IPR050102">
    <property type="entry name" value="tRNA_sulfurtransferase_ThiI"/>
</dbReference>
<dbReference type="PANTHER" id="PTHR43209">
    <property type="entry name" value="TRNA SULFURTRANSFERASE"/>
    <property type="match status" value="1"/>
</dbReference>